<dbReference type="InterPro" id="IPR020814">
    <property type="entry name" value="Ribosomal_S6_plastid/chlpt"/>
</dbReference>
<accession>A0A2M8KWV5</accession>
<proteinExistence type="inferred from homology"/>
<comment type="caution">
    <text evidence="5">The sequence shown here is derived from an EMBL/GenBank/DDBJ whole genome shotgun (WGS) entry which is preliminary data.</text>
</comment>
<dbReference type="EMBL" id="PFEF01000006">
    <property type="protein sequence ID" value="PJE64372.1"/>
    <property type="molecule type" value="Genomic_DNA"/>
</dbReference>
<dbReference type="Proteomes" id="UP000229098">
    <property type="component" value="Unassembled WGS sequence"/>
</dbReference>
<reference evidence="6" key="1">
    <citation type="submission" date="2017-09" db="EMBL/GenBank/DDBJ databases">
        <title>Depth-based differentiation of microbial function through sediment-hosted aquifers and enrichment of novel symbionts in the deep terrestrial subsurface.</title>
        <authorList>
            <person name="Probst A.J."/>
            <person name="Ladd B."/>
            <person name="Jarett J.K."/>
            <person name="Geller-Mcgrath D.E."/>
            <person name="Sieber C.M.K."/>
            <person name="Emerson J.B."/>
            <person name="Anantharaman K."/>
            <person name="Thomas B.C."/>
            <person name="Malmstrom R."/>
            <person name="Stieglmeier M."/>
            <person name="Klingl A."/>
            <person name="Woyke T."/>
            <person name="Ryan C.M."/>
            <person name="Banfield J.F."/>
        </authorList>
    </citation>
    <scope>NUCLEOTIDE SEQUENCE [LARGE SCALE GENOMIC DNA]</scope>
</reference>
<gene>
    <name evidence="3 5" type="primary">rpsF</name>
    <name evidence="5" type="ORF">COU90_02890</name>
</gene>
<keyword evidence="3" id="KW-0687">Ribonucleoprotein</keyword>
<dbReference type="Pfam" id="PF01250">
    <property type="entry name" value="Ribosomal_S6"/>
    <property type="match status" value="1"/>
</dbReference>
<keyword evidence="3" id="KW-0699">rRNA-binding</keyword>
<evidence type="ECO:0000256" key="2">
    <source>
        <dbReference type="ARBA" id="ARBA00035294"/>
    </source>
</evidence>
<evidence type="ECO:0000256" key="3">
    <source>
        <dbReference type="HAMAP-Rule" id="MF_00360"/>
    </source>
</evidence>
<keyword evidence="3 5" id="KW-0689">Ribosomal protein</keyword>
<protein>
    <recommendedName>
        <fullName evidence="2 3">Small ribosomal subunit protein bS6</fullName>
    </recommendedName>
</protein>
<dbReference type="HAMAP" id="MF_00360">
    <property type="entry name" value="Ribosomal_bS6"/>
    <property type="match status" value="1"/>
</dbReference>
<dbReference type="InterPro" id="IPR000529">
    <property type="entry name" value="Ribosomal_bS6"/>
</dbReference>
<dbReference type="InterPro" id="IPR035980">
    <property type="entry name" value="Ribosomal_bS6_sf"/>
</dbReference>
<dbReference type="PANTHER" id="PTHR21011">
    <property type="entry name" value="MITOCHONDRIAL 28S RIBOSOMAL PROTEIN S6"/>
    <property type="match status" value="1"/>
</dbReference>
<feature type="compositionally biased region" description="Basic and acidic residues" evidence="4">
    <location>
        <begin position="152"/>
        <end position="162"/>
    </location>
</feature>
<dbReference type="AlphaFoldDB" id="A0A2M8KWV5"/>
<dbReference type="GO" id="GO:0005737">
    <property type="term" value="C:cytoplasm"/>
    <property type="evidence" value="ECO:0007669"/>
    <property type="project" value="UniProtKB-ARBA"/>
</dbReference>
<feature type="region of interest" description="Disordered" evidence="4">
    <location>
        <begin position="101"/>
        <end position="162"/>
    </location>
</feature>
<organism evidence="5 6">
    <name type="scientific">Candidatus Ryanbacteria bacterium CG10_big_fil_rev_8_21_14_0_10_43_42</name>
    <dbReference type="NCBI Taxonomy" id="1974864"/>
    <lineage>
        <taxon>Bacteria</taxon>
        <taxon>Candidatus Ryaniibacteriota</taxon>
    </lineage>
</organism>
<dbReference type="GO" id="GO:0006412">
    <property type="term" value="P:translation"/>
    <property type="evidence" value="ECO:0007669"/>
    <property type="project" value="UniProtKB-UniRule"/>
</dbReference>
<dbReference type="Gene3D" id="3.30.70.60">
    <property type="match status" value="1"/>
</dbReference>
<comment type="function">
    <text evidence="3">Binds together with bS18 to 16S ribosomal RNA.</text>
</comment>
<dbReference type="PANTHER" id="PTHR21011:SF1">
    <property type="entry name" value="SMALL RIBOSOMAL SUBUNIT PROTEIN BS6M"/>
    <property type="match status" value="1"/>
</dbReference>
<dbReference type="GO" id="GO:0070181">
    <property type="term" value="F:small ribosomal subunit rRNA binding"/>
    <property type="evidence" value="ECO:0007669"/>
    <property type="project" value="TreeGrafter"/>
</dbReference>
<dbReference type="SUPFAM" id="SSF54995">
    <property type="entry name" value="Ribosomal protein S6"/>
    <property type="match status" value="1"/>
</dbReference>
<sequence>MTRDPQLYEIGFLIKPDLPAEKAAEVLGEIRSYVEKNGGMPDRTTDAKLRPLAYPIQKFTQAYFGALQFMVAPEALSAINKDVEAHTAIIRHLTLAWEQEPERSIIQSRPTKQKSTTANNVLEKPPVTSPAPSPTTHEDVRPEEEKVSEEEIDKKLDEILGS</sequence>
<dbReference type="GO" id="GO:1990904">
    <property type="term" value="C:ribonucleoprotein complex"/>
    <property type="evidence" value="ECO:0007669"/>
    <property type="project" value="UniProtKB-KW"/>
</dbReference>
<evidence type="ECO:0000256" key="4">
    <source>
        <dbReference type="SAM" id="MobiDB-lite"/>
    </source>
</evidence>
<feature type="compositionally biased region" description="Polar residues" evidence="4">
    <location>
        <begin position="105"/>
        <end position="120"/>
    </location>
</feature>
<keyword evidence="3" id="KW-0694">RNA-binding</keyword>
<evidence type="ECO:0000256" key="1">
    <source>
        <dbReference type="ARBA" id="ARBA00009512"/>
    </source>
</evidence>
<comment type="similarity">
    <text evidence="1 3">Belongs to the bacterial ribosomal protein bS6 family.</text>
</comment>
<evidence type="ECO:0000313" key="5">
    <source>
        <dbReference type="EMBL" id="PJE64372.1"/>
    </source>
</evidence>
<evidence type="ECO:0000313" key="6">
    <source>
        <dbReference type="Proteomes" id="UP000229098"/>
    </source>
</evidence>
<dbReference type="InterPro" id="IPR014717">
    <property type="entry name" value="Transl_elong_EF1B/ribsomal_bS6"/>
</dbReference>
<name>A0A2M8KWV5_9BACT</name>
<dbReference type="CDD" id="cd00473">
    <property type="entry name" value="bS6"/>
    <property type="match status" value="1"/>
</dbReference>
<dbReference type="GO" id="GO:0005840">
    <property type="term" value="C:ribosome"/>
    <property type="evidence" value="ECO:0007669"/>
    <property type="project" value="UniProtKB-KW"/>
</dbReference>
<dbReference type="NCBIfam" id="TIGR00166">
    <property type="entry name" value="S6"/>
    <property type="match status" value="1"/>
</dbReference>
<dbReference type="GO" id="GO:0003735">
    <property type="term" value="F:structural constituent of ribosome"/>
    <property type="evidence" value="ECO:0007669"/>
    <property type="project" value="InterPro"/>
</dbReference>
<feature type="compositionally biased region" description="Basic and acidic residues" evidence="4">
    <location>
        <begin position="136"/>
        <end position="145"/>
    </location>
</feature>